<evidence type="ECO:0000313" key="3">
    <source>
        <dbReference type="Proteomes" id="UP000051888"/>
    </source>
</evidence>
<organism evidence="2 3">
    <name type="scientific">Heyndrickxia shackletonii</name>
    <dbReference type="NCBI Taxonomy" id="157838"/>
    <lineage>
        <taxon>Bacteria</taxon>
        <taxon>Bacillati</taxon>
        <taxon>Bacillota</taxon>
        <taxon>Bacilli</taxon>
        <taxon>Bacillales</taxon>
        <taxon>Bacillaceae</taxon>
        <taxon>Heyndrickxia</taxon>
    </lineage>
</organism>
<dbReference type="CDD" id="cd02883">
    <property type="entry name" value="NUDIX_Hydrolase"/>
    <property type="match status" value="1"/>
</dbReference>
<dbReference type="SUPFAM" id="SSF55811">
    <property type="entry name" value="Nudix"/>
    <property type="match status" value="1"/>
</dbReference>
<dbReference type="InterPro" id="IPR015797">
    <property type="entry name" value="NUDIX_hydrolase-like_dom_sf"/>
</dbReference>
<dbReference type="InterPro" id="IPR000086">
    <property type="entry name" value="NUDIX_hydrolase_dom"/>
</dbReference>
<dbReference type="STRING" id="157838.AN964_11255"/>
<evidence type="ECO:0000313" key="2">
    <source>
        <dbReference type="EMBL" id="KQL54018.1"/>
    </source>
</evidence>
<dbReference type="Proteomes" id="UP000051888">
    <property type="component" value="Unassembled WGS sequence"/>
</dbReference>
<dbReference type="RefSeq" id="WP_055739765.1">
    <property type="nucleotide sequence ID" value="NZ_JAAIWL010000001.1"/>
</dbReference>
<name>A0A0Q3WYE7_9BACI</name>
<feature type="domain" description="Nudix hydrolase" evidence="1">
    <location>
        <begin position="19"/>
        <end position="159"/>
    </location>
</feature>
<accession>A0A0Q3WYE7</accession>
<dbReference type="PATRIC" id="fig|157838.3.peg.2475"/>
<proteinExistence type="predicted"/>
<reference evidence="2 3" key="1">
    <citation type="submission" date="2015-09" db="EMBL/GenBank/DDBJ databases">
        <title>Genome sequencing project for genomic taxonomy and phylogenomics of Bacillus-like bacteria.</title>
        <authorList>
            <person name="Liu B."/>
            <person name="Wang J."/>
            <person name="Zhu Y."/>
            <person name="Liu G."/>
            <person name="Chen Q."/>
            <person name="Chen Z."/>
            <person name="Lan J."/>
            <person name="Che J."/>
            <person name="Ge C."/>
            <person name="Shi H."/>
            <person name="Pan Z."/>
            <person name="Liu X."/>
        </authorList>
    </citation>
    <scope>NUCLEOTIDE SEQUENCE [LARGE SCALE GENOMIC DNA]</scope>
    <source>
        <strain evidence="2 3">LMG 18435</strain>
    </source>
</reference>
<dbReference type="PROSITE" id="PS51462">
    <property type="entry name" value="NUDIX"/>
    <property type="match status" value="1"/>
</dbReference>
<sequence length="161" mass="18721">MDQSYVNWNGHHVKLTWLPNRMPNVALVTSVHGYCFLDEKIMLVKIDNRGFNMPGGHIEGNETPEQAFHREAYEEGYVKGEIKYLGTIEVNHSDNPLFDPNGIYPLIGYQLFYRMEITECLPFLRKNESLARIWVEPDQISYIIDDHPLTLKILETALKIK</sequence>
<dbReference type="EMBL" id="LJJC01000004">
    <property type="protein sequence ID" value="KQL54018.1"/>
    <property type="molecule type" value="Genomic_DNA"/>
</dbReference>
<comment type="caution">
    <text evidence="2">The sequence shown here is derived from an EMBL/GenBank/DDBJ whole genome shotgun (WGS) entry which is preliminary data.</text>
</comment>
<dbReference type="AlphaFoldDB" id="A0A0Q3WYE7"/>
<gene>
    <name evidence="2" type="ORF">AN964_11255</name>
</gene>
<evidence type="ECO:0000259" key="1">
    <source>
        <dbReference type="PROSITE" id="PS51462"/>
    </source>
</evidence>
<protein>
    <submittedName>
        <fullName evidence="2">DNA mismatch repair protein MutT</fullName>
    </submittedName>
</protein>
<dbReference type="Gene3D" id="3.90.79.10">
    <property type="entry name" value="Nucleoside Triphosphate Pyrophosphohydrolase"/>
    <property type="match status" value="1"/>
</dbReference>
<keyword evidence="3" id="KW-1185">Reference proteome</keyword>
<dbReference type="Pfam" id="PF00293">
    <property type="entry name" value="NUDIX"/>
    <property type="match status" value="1"/>
</dbReference>
<dbReference type="OrthoDB" id="9804442at2"/>